<keyword evidence="2" id="KW-0547">Nucleotide-binding</keyword>
<evidence type="ECO:0000259" key="4">
    <source>
        <dbReference type="PROSITE" id="PS50893"/>
    </source>
</evidence>
<dbReference type="RefSeq" id="WP_085102937.1">
    <property type="nucleotide sequence ID" value="NZ_FWZU01000004.1"/>
</dbReference>
<dbReference type="STRING" id="1519643.SAMN06295933_2628"/>
<dbReference type="InterPro" id="IPR003439">
    <property type="entry name" value="ABC_transporter-like_ATP-bd"/>
</dbReference>
<keyword evidence="1" id="KW-0813">Transport</keyword>
<keyword evidence="6" id="KW-1185">Reference proteome</keyword>
<dbReference type="PANTHER" id="PTHR43023:SF6">
    <property type="entry name" value="INTERMEMBRANE PHOSPHOLIPID TRANSPORT SYSTEM ATP-BINDING PROTEIN MLAF"/>
    <property type="match status" value="1"/>
</dbReference>
<dbReference type="Gene3D" id="3.40.50.300">
    <property type="entry name" value="P-loop containing nucleotide triphosphate hydrolases"/>
    <property type="match status" value="1"/>
</dbReference>
<organism evidence="5 6">
    <name type="scientific">Desulfovibrio gilichinskyi</name>
    <dbReference type="NCBI Taxonomy" id="1519643"/>
    <lineage>
        <taxon>Bacteria</taxon>
        <taxon>Pseudomonadati</taxon>
        <taxon>Thermodesulfobacteriota</taxon>
        <taxon>Desulfovibrionia</taxon>
        <taxon>Desulfovibrionales</taxon>
        <taxon>Desulfovibrionaceae</taxon>
        <taxon>Desulfovibrio</taxon>
    </lineage>
</organism>
<dbReference type="PROSITE" id="PS00211">
    <property type="entry name" value="ABC_TRANSPORTER_1"/>
    <property type="match status" value="1"/>
</dbReference>
<evidence type="ECO:0000256" key="3">
    <source>
        <dbReference type="ARBA" id="ARBA00022840"/>
    </source>
</evidence>
<evidence type="ECO:0000256" key="1">
    <source>
        <dbReference type="ARBA" id="ARBA00022448"/>
    </source>
</evidence>
<dbReference type="InterPro" id="IPR027417">
    <property type="entry name" value="P-loop_NTPase"/>
</dbReference>
<dbReference type="SUPFAM" id="SSF52540">
    <property type="entry name" value="P-loop containing nucleoside triphosphate hydrolases"/>
    <property type="match status" value="1"/>
</dbReference>
<dbReference type="AlphaFoldDB" id="A0A1X7E4S6"/>
<dbReference type="SMART" id="SM00382">
    <property type="entry name" value="AAA"/>
    <property type="match status" value="1"/>
</dbReference>
<dbReference type="GO" id="GO:0016887">
    <property type="term" value="F:ATP hydrolysis activity"/>
    <property type="evidence" value="ECO:0007669"/>
    <property type="project" value="InterPro"/>
</dbReference>
<reference evidence="6" key="1">
    <citation type="submission" date="2017-04" db="EMBL/GenBank/DDBJ databases">
        <authorList>
            <person name="Varghese N."/>
            <person name="Submissions S."/>
        </authorList>
    </citation>
    <scope>NUCLEOTIDE SEQUENCE [LARGE SCALE GENOMIC DNA]</scope>
    <source>
        <strain evidence="6">K3S</strain>
    </source>
</reference>
<protein>
    <submittedName>
        <fullName evidence="5">Phospholipid/cholesterol/gamma-HCH transport system ATP-binding protein</fullName>
    </submittedName>
</protein>
<dbReference type="Pfam" id="PF00005">
    <property type="entry name" value="ABC_tran"/>
    <property type="match status" value="1"/>
</dbReference>
<name>A0A1X7E4S6_9BACT</name>
<keyword evidence="3 5" id="KW-0067">ATP-binding</keyword>
<dbReference type="EMBL" id="FWZU01000004">
    <property type="protein sequence ID" value="SMF27246.1"/>
    <property type="molecule type" value="Genomic_DNA"/>
</dbReference>
<feature type="domain" description="ABC transporter" evidence="4">
    <location>
        <begin position="8"/>
        <end position="244"/>
    </location>
</feature>
<evidence type="ECO:0000256" key="2">
    <source>
        <dbReference type="ARBA" id="ARBA00022741"/>
    </source>
</evidence>
<dbReference type="PANTHER" id="PTHR43023">
    <property type="entry name" value="PROTEIN TRIGALACTOSYLDIACYLGLYCEROL 3, CHLOROPLASTIC"/>
    <property type="match status" value="1"/>
</dbReference>
<evidence type="ECO:0000313" key="5">
    <source>
        <dbReference type="EMBL" id="SMF27246.1"/>
    </source>
</evidence>
<dbReference type="PROSITE" id="PS50893">
    <property type="entry name" value="ABC_TRANSPORTER_2"/>
    <property type="match status" value="1"/>
</dbReference>
<sequence>MKKSAPDIRIEDLTIGYDNTPVVNNINATLPGGGITVILGGSGCGKSTLLKNILRLNTPLGGSVFLGKHNILTLKRKPFRCLKQRIGVLFQDGALLGSLNLFDNVALPLREHTRLKTAEISNVVKAKLSLVGLEDFVDYFPNELSGGMRKRAGLARAMVMDPDILFCDEPTSGLDPINSAELDELLLELKERFDMTIVVVSHDLASMKTIADHVLVLGDGKALFEGSKDSLLATENPYLRQFLDRRVQKREAPRLTMPQLDPSMMKMDCTKYLGDYDNN</sequence>
<dbReference type="Proteomes" id="UP000192906">
    <property type="component" value="Unassembled WGS sequence"/>
</dbReference>
<dbReference type="OrthoDB" id="9809450at2"/>
<proteinExistence type="predicted"/>
<dbReference type="GO" id="GO:0005524">
    <property type="term" value="F:ATP binding"/>
    <property type="evidence" value="ECO:0007669"/>
    <property type="project" value="UniProtKB-KW"/>
</dbReference>
<dbReference type="InterPro" id="IPR017871">
    <property type="entry name" value="ABC_transporter-like_CS"/>
</dbReference>
<accession>A0A1X7E4S6</accession>
<gene>
    <name evidence="5" type="ORF">SAMN06295933_2628</name>
</gene>
<dbReference type="InterPro" id="IPR003593">
    <property type="entry name" value="AAA+_ATPase"/>
</dbReference>
<evidence type="ECO:0000313" key="6">
    <source>
        <dbReference type="Proteomes" id="UP000192906"/>
    </source>
</evidence>